<evidence type="ECO:0000256" key="3">
    <source>
        <dbReference type="PROSITE-ProRule" id="PRU00284"/>
    </source>
</evidence>
<feature type="domain" description="Methyl-accepting transducer" evidence="4">
    <location>
        <begin position="275"/>
        <end position="504"/>
    </location>
</feature>
<dbReference type="AlphaFoldDB" id="A0A1M4MYW9"/>
<evidence type="ECO:0000313" key="7">
    <source>
        <dbReference type="Proteomes" id="UP000184085"/>
    </source>
</evidence>
<evidence type="ECO:0000256" key="1">
    <source>
        <dbReference type="ARBA" id="ARBA00022500"/>
    </source>
</evidence>
<keyword evidence="1" id="KW-0145">Chemotaxis</keyword>
<evidence type="ECO:0000256" key="2">
    <source>
        <dbReference type="ARBA" id="ARBA00029447"/>
    </source>
</evidence>
<dbReference type="GO" id="GO:0006935">
    <property type="term" value="P:chemotaxis"/>
    <property type="evidence" value="ECO:0007669"/>
    <property type="project" value="UniProtKB-KW"/>
</dbReference>
<dbReference type="PROSITE" id="PS50111">
    <property type="entry name" value="CHEMOTAXIS_TRANSDUC_2"/>
    <property type="match status" value="1"/>
</dbReference>
<dbReference type="GO" id="GO:0007165">
    <property type="term" value="P:signal transduction"/>
    <property type="evidence" value="ECO:0007669"/>
    <property type="project" value="UniProtKB-KW"/>
</dbReference>
<organism evidence="6 7">
    <name type="scientific">Donghicola eburneus</name>
    <dbReference type="NCBI Taxonomy" id="393278"/>
    <lineage>
        <taxon>Bacteria</taxon>
        <taxon>Pseudomonadati</taxon>
        <taxon>Pseudomonadota</taxon>
        <taxon>Alphaproteobacteria</taxon>
        <taxon>Rhodobacterales</taxon>
        <taxon>Roseobacteraceae</taxon>
        <taxon>Donghicola</taxon>
    </lineage>
</organism>
<accession>A0A1M4MYW9</accession>
<dbReference type="InterPro" id="IPR004090">
    <property type="entry name" value="Chemotax_Me-accpt_rcpt"/>
</dbReference>
<dbReference type="SUPFAM" id="SSF58104">
    <property type="entry name" value="Methyl-accepting chemotaxis protein (MCP) signaling domain"/>
    <property type="match status" value="1"/>
</dbReference>
<proteinExistence type="inferred from homology"/>
<dbReference type="Gene3D" id="1.10.287.950">
    <property type="entry name" value="Methyl-accepting chemotaxis protein"/>
    <property type="match status" value="1"/>
</dbReference>
<dbReference type="InterPro" id="IPR051310">
    <property type="entry name" value="MCP_chemotaxis"/>
</dbReference>
<protein>
    <submittedName>
        <fullName evidence="6">Putative cytoplasmic chemoreceptor, TlpT</fullName>
    </submittedName>
</protein>
<keyword evidence="3" id="KW-0807">Transducer</keyword>
<dbReference type="EMBL" id="FMJB01000040">
    <property type="protein sequence ID" value="SCM66954.1"/>
    <property type="molecule type" value="Genomic_DNA"/>
</dbReference>
<dbReference type="Proteomes" id="UP000184085">
    <property type="component" value="Unassembled WGS sequence"/>
</dbReference>
<gene>
    <name evidence="6" type="primary">putative tlpT</name>
    <name evidence="6" type="ORF">KARMA_1139</name>
</gene>
<dbReference type="GO" id="GO:0005886">
    <property type="term" value="C:plasma membrane"/>
    <property type="evidence" value="ECO:0007669"/>
    <property type="project" value="TreeGrafter"/>
</dbReference>
<dbReference type="InterPro" id="IPR004089">
    <property type="entry name" value="MCPsignal_dom"/>
</dbReference>
<evidence type="ECO:0000259" key="4">
    <source>
        <dbReference type="PROSITE" id="PS50111"/>
    </source>
</evidence>
<dbReference type="Gene3D" id="3.30.450.20">
    <property type="entry name" value="PAS domain"/>
    <property type="match status" value="1"/>
</dbReference>
<comment type="similarity">
    <text evidence="2">Belongs to the methyl-accepting chemotaxis (MCP) protein family.</text>
</comment>
<dbReference type="PROSITE" id="PS50192">
    <property type="entry name" value="T_SNARE"/>
    <property type="match status" value="1"/>
</dbReference>
<dbReference type="SMART" id="SM00283">
    <property type="entry name" value="MA"/>
    <property type="match status" value="1"/>
</dbReference>
<keyword evidence="7" id="KW-1185">Reference proteome</keyword>
<evidence type="ECO:0000313" key="6">
    <source>
        <dbReference type="EMBL" id="SCM66954.1"/>
    </source>
</evidence>
<dbReference type="InterPro" id="IPR000727">
    <property type="entry name" value="T_SNARE_dom"/>
</dbReference>
<dbReference type="GO" id="GO:0004888">
    <property type="term" value="F:transmembrane signaling receptor activity"/>
    <property type="evidence" value="ECO:0007669"/>
    <property type="project" value="InterPro"/>
</dbReference>
<dbReference type="RefSeq" id="WP_072705325.1">
    <property type="nucleotide sequence ID" value="NZ_FMJB01000040.1"/>
</dbReference>
<name>A0A1M4MYW9_9RHOB</name>
<feature type="domain" description="T-SNARE coiled-coil homology" evidence="5">
    <location>
        <begin position="266"/>
        <end position="328"/>
    </location>
</feature>
<evidence type="ECO:0000259" key="5">
    <source>
        <dbReference type="PROSITE" id="PS50192"/>
    </source>
</evidence>
<reference evidence="7" key="1">
    <citation type="submission" date="2016-09" db="EMBL/GenBank/DDBJ databases">
        <authorList>
            <person name="Wibberg D."/>
        </authorList>
    </citation>
    <scope>NUCLEOTIDE SEQUENCE [LARGE SCALE GENOMIC DNA]</scope>
</reference>
<dbReference type="PANTHER" id="PTHR43531:SF11">
    <property type="entry name" value="METHYL-ACCEPTING CHEMOTAXIS PROTEIN 3"/>
    <property type="match status" value="1"/>
</dbReference>
<dbReference type="PRINTS" id="PR00260">
    <property type="entry name" value="CHEMTRNSDUCR"/>
</dbReference>
<dbReference type="PANTHER" id="PTHR43531">
    <property type="entry name" value="PROTEIN ICFG"/>
    <property type="match status" value="1"/>
</dbReference>
<sequence>MADLHPETCMALDILSNPIMIAHSDMTVKFVNKAALALFSDLESAIQQDLPHFRVDNVIGQSIDQFHKTPSKQRALIDGMTEPHKAGFVLGGQTLHFTATPRHDAEGNLQCVFVEWVDMTATLHAQKQVETLISGVAGMAKAQADGNFGARVDSASLDQTYAKVADSVNHMIGHHIAIKDTIISTMKALAAGDTNVAIPDLQGDGAQIAEAIAQARQSLVDVSQEISRLTEAMTNGNLAIDVNAATHQGVYQSIISEFAKAFDGLNAKVSNLNTQVEQMTGGITDVTETAQDLNRISSQQSENVERIAASVEETDAMVQANAEATRGSSGLVRDAMSIVTGGKDKVTQMVTAMEDIQKSSGDISRIIKAIDDIAFQTNLLALNAAVEAARAGQHGRGFAVVAQEVRNLAGRSAKAAQETSDLIADSTKRVSHGAELAADTETSFVTIAETIAKIEAETQRIEQSSQEQSRGTSQISTALGELTSTTLQNTQQAETMAQSAQTMQDAMRQVQAVLNQFTLRESSGELDLNNLSPEMAAQIQAYLAANA</sequence>
<keyword evidence="6" id="KW-0675">Receptor</keyword>
<dbReference type="Pfam" id="PF00015">
    <property type="entry name" value="MCPsignal"/>
    <property type="match status" value="1"/>
</dbReference>